<dbReference type="Proteomes" id="UP001595846">
    <property type="component" value="Unassembled WGS sequence"/>
</dbReference>
<accession>A0ABD5NPE0</accession>
<dbReference type="EMBL" id="JBHSAQ010000006">
    <property type="protein sequence ID" value="MFC3958553.1"/>
    <property type="molecule type" value="Genomic_DNA"/>
</dbReference>
<dbReference type="PANTHER" id="PTHR46268:SF24">
    <property type="entry name" value="UNIVERSAL STRESS PROTEIN"/>
    <property type="match status" value="1"/>
</dbReference>
<gene>
    <name evidence="3" type="ORF">ACFOUR_09260</name>
</gene>
<dbReference type="InterPro" id="IPR006015">
    <property type="entry name" value="Universal_stress_UspA"/>
</dbReference>
<feature type="domain" description="UspA" evidence="2">
    <location>
        <begin position="1"/>
        <end position="141"/>
    </location>
</feature>
<dbReference type="GeneID" id="73903602"/>
<organism evidence="3 4">
    <name type="scientific">Halovivax cerinus</name>
    <dbReference type="NCBI Taxonomy" id="1487865"/>
    <lineage>
        <taxon>Archaea</taxon>
        <taxon>Methanobacteriati</taxon>
        <taxon>Methanobacteriota</taxon>
        <taxon>Stenosarchaea group</taxon>
        <taxon>Halobacteria</taxon>
        <taxon>Halobacteriales</taxon>
        <taxon>Natrialbaceae</taxon>
        <taxon>Halovivax</taxon>
    </lineage>
</organism>
<evidence type="ECO:0000259" key="2">
    <source>
        <dbReference type="Pfam" id="PF00582"/>
    </source>
</evidence>
<dbReference type="PANTHER" id="PTHR46268">
    <property type="entry name" value="STRESS RESPONSE PROTEIN NHAX"/>
    <property type="match status" value="1"/>
</dbReference>
<evidence type="ECO:0000313" key="3">
    <source>
        <dbReference type="EMBL" id="MFC3958553.1"/>
    </source>
</evidence>
<dbReference type="Pfam" id="PF00582">
    <property type="entry name" value="Usp"/>
    <property type="match status" value="1"/>
</dbReference>
<comment type="similarity">
    <text evidence="1">Belongs to the universal stress protein A family.</text>
</comment>
<evidence type="ECO:0000256" key="1">
    <source>
        <dbReference type="ARBA" id="ARBA00008791"/>
    </source>
</evidence>
<proteinExistence type="inferred from homology"/>
<evidence type="ECO:0000313" key="4">
    <source>
        <dbReference type="Proteomes" id="UP001595846"/>
    </source>
</evidence>
<dbReference type="PRINTS" id="PR01438">
    <property type="entry name" value="UNVRSLSTRESS"/>
</dbReference>
<name>A0ABD5NPE0_9EURY</name>
<dbReference type="CDD" id="cd00293">
    <property type="entry name" value="USP-like"/>
    <property type="match status" value="1"/>
</dbReference>
<reference evidence="3 4" key="1">
    <citation type="journal article" date="2019" name="Int. J. Syst. Evol. Microbiol.">
        <title>The Global Catalogue of Microorganisms (GCM) 10K type strain sequencing project: providing services to taxonomists for standard genome sequencing and annotation.</title>
        <authorList>
            <consortium name="The Broad Institute Genomics Platform"/>
            <consortium name="The Broad Institute Genome Sequencing Center for Infectious Disease"/>
            <person name="Wu L."/>
            <person name="Ma J."/>
        </authorList>
    </citation>
    <scope>NUCLEOTIDE SEQUENCE [LARGE SCALE GENOMIC DNA]</scope>
    <source>
        <strain evidence="3 4">IBRC-M 10256</strain>
    </source>
</reference>
<dbReference type="SUPFAM" id="SSF52402">
    <property type="entry name" value="Adenine nucleotide alpha hydrolases-like"/>
    <property type="match status" value="1"/>
</dbReference>
<comment type="caution">
    <text evidence="3">The sequence shown here is derived from an EMBL/GenBank/DDBJ whole genome shotgun (WGS) entry which is preliminary data.</text>
</comment>
<sequence>MADRILVPYDGSPQSRAALELVFDEFPDSDVTALYVIEIPQGYWAQLVGPELQLPVSEQVEEHAEEILQSASDVAAEYGRDLETTHVTGEPDTRIVDYAETESMDLIVIGSHGQEGLSRVLLGSVAETVVRRSPVSVLVARGGGDR</sequence>
<protein>
    <submittedName>
        <fullName evidence="3">Universal stress protein</fullName>
    </submittedName>
</protein>
<dbReference type="AlphaFoldDB" id="A0ABD5NPE0"/>
<dbReference type="InterPro" id="IPR014729">
    <property type="entry name" value="Rossmann-like_a/b/a_fold"/>
</dbReference>
<dbReference type="RefSeq" id="WP_256530894.1">
    <property type="nucleotide sequence ID" value="NZ_CP101824.1"/>
</dbReference>
<dbReference type="Gene3D" id="3.40.50.620">
    <property type="entry name" value="HUPs"/>
    <property type="match status" value="1"/>
</dbReference>
<dbReference type="InterPro" id="IPR006016">
    <property type="entry name" value="UspA"/>
</dbReference>
<keyword evidence="4" id="KW-1185">Reference proteome</keyword>